<sequence>MNASRTIKKTGIIIIILTLTACTPNKAWRTVNNFKECTSTSPESLDEKECLIENITDVNGNNLYKLGFLEFTDRGNLFDNNARNKILSKIERDAAEGVLVIVYAHGWNYNAKFHDSNVDSFRKALSRISRIPEITRNRKVYGIYLGWRGRVWPWYFNHILTYWDRKSIAREIGDSGVSDILLRLDMIDKINDNNTLLIAGHSLGAQMLSSAVNEILLHRMIEKKYNKVKELEKFADGIVLVNPAVEANQFLQLYELSLDQDVRNDLGDRKLLTIITTKDDFPTRTLFPLGQFFNTLFTNQNKIDRDYFSGGKVSEFDLDLITAGQYKPFHTANLFGKKIADSNHSSNESNDKKYDLYFKDCCTNPDKCYLSKEKTRFICKDKKLPISVVYTEESFIEDHNDIFNNKLIAYLSTAASGNTILQKKRNGVDDRGNSIFNFWLGALADECSENNNFDFSKCFTYFYKEFCDLSEGEEREICSKEVRLDGGGPLLY</sequence>
<protein>
    <recommendedName>
        <fullName evidence="3">Esterase/lipase superfamily enzyme</fullName>
    </recommendedName>
</protein>
<dbReference type="EMBL" id="MTKS01000052">
    <property type="protein sequence ID" value="RWX52001.1"/>
    <property type="molecule type" value="Genomic_DNA"/>
</dbReference>
<dbReference type="AlphaFoldDB" id="A0A444JFV9"/>
<comment type="caution">
    <text evidence="1">The sequence shown here is derived from an EMBL/GenBank/DDBJ whole genome shotgun (WGS) entry which is preliminary data.</text>
</comment>
<keyword evidence="2" id="KW-1185">Reference proteome</keyword>
<evidence type="ECO:0000313" key="2">
    <source>
        <dbReference type="Proteomes" id="UP000288892"/>
    </source>
</evidence>
<evidence type="ECO:0008006" key="3">
    <source>
        <dbReference type="Google" id="ProtNLM"/>
    </source>
</evidence>
<dbReference type="PROSITE" id="PS51257">
    <property type="entry name" value="PROKAR_LIPOPROTEIN"/>
    <property type="match status" value="1"/>
</dbReference>
<feature type="non-terminal residue" evidence="1">
    <location>
        <position position="492"/>
    </location>
</feature>
<name>A0A444JFV9_9BACT</name>
<proteinExistence type="predicted"/>
<reference evidence="1 2" key="1">
    <citation type="submission" date="2017-01" db="EMBL/GenBank/DDBJ databases">
        <title>The cable genome- insights into the physiology and evolution of filamentous bacteria capable of sulfide oxidation via long distance electron transfer.</title>
        <authorList>
            <person name="Schreiber L."/>
            <person name="Bjerg J.T."/>
            <person name="Boggild A."/>
            <person name="Van De Vossenberg J."/>
            <person name="Meysman F."/>
            <person name="Nielsen L.P."/>
            <person name="Schramm A."/>
            <person name="Kjeldsen K.U."/>
        </authorList>
    </citation>
    <scope>NUCLEOTIDE SEQUENCE [LARGE SCALE GENOMIC DNA]</scope>
    <source>
        <strain evidence="1">A5</strain>
    </source>
</reference>
<organism evidence="1 2">
    <name type="scientific">Candidatus Electrothrix marina</name>
    <dbReference type="NCBI Taxonomy" id="1859130"/>
    <lineage>
        <taxon>Bacteria</taxon>
        <taxon>Pseudomonadati</taxon>
        <taxon>Thermodesulfobacteriota</taxon>
        <taxon>Desulfobulbia</taxon>
        <taxon>Desulfobulbales</taxon>
        <taxon>Desulfobulbaceae</taxon>
        <taxon>Candidatus Electrothrix</taxon>
    </lineage>
</organism>
<dbReference type="Proteomes" id="UP000288892">
    <property type="component" value="Unassembled WGS sequence"/>
</dbReference>
<accession>A0A444JFV9</accession>
<gene>
    <name evidence="1" type="ORF">VU01_105211</name>
</gene>
<evidence type="ECO:0000313" key="1">
    <source>
        <dbReference type="EMBL" id="RWX52001.1"/>
    </source>
</evidence>